<keyword evidence="3" id="KW-1185">Reference proteome</keyword>
<dbReference type="Proteomes" id="UP000823749">
    <property type="component" value="Chromosome 1"/>
</dbReference>
<dbReference type="AlphaFoldDB" id="A0AAV6LLV1"/>
<protein>
    <submittedName>
        <fullName evidence="2">Uncharacterized protein</fullName>
    </submittedName>
</protein>
<gene>
    <name evidence="2" type="ORF">RHGRI_001913</name>
</gene>
<evidence type="ECO:0000313" key="3">
    <source>
        <dbReference type="Proteomes" id="UP000823749"/>
    </source>
</evidence>
<feature type="compositionally biased region" description="Low complexity" evidence="1">
    <location>
        <begin position="107"/>
        <end position="119"/>
    </location>
</feature>
<accession>A0AAV6LLV1</accession>
<reference evidence="2" key="1">
    <citation type="submission" date="2020-08" db="EMBL/GenBank/DDBJ databases">
        <title>Plant Genome Project.</title>
        <authorList>
            <person name="Zhang R.-G."/>
        </authorList>
    </citation>
    <scope>NUCLEOTIDE SEQUENCE</scope>
    <source>
        <strain evidence="2">WSP0</strain>
        <tissue evidence="2">Leaf</tissue>
    </source>
</reference>
<sequence length="158" mass="17062">MVLIEVGESSKSNITMEACEALVTGTLRVVSEGGCEMFPFGSFVKSEKMEMRERAGKTLAPPGGLKRPSIAGYQQRKKRDGDASLGDVPKPLCPSSSCPFSMEEDPLSSSPSSCVTASPVPEPRQLSFADSSSDRVGDVFQDIASRPRNLRTKRIMPF</sequence>
<evidence type="ECO:0000313" key="2">
    <source>
        <dbReference type="EMBL" id="KAG5566138.1"/>
    </source>
</evidence>
<dbReference type="EMBL" id="JACTNZ010000001">
    <property type="protein sequence ID" value="KAG5566138.1"/>
    <property type="molecule type" value="Genomic_DNA"/>
</dbReference>
<evidence type="ECO:0000256" key="1">
    <source>
        <dbReference type="SAM" id="MobiDB-lite"/>
    </source>
</evidence>
<feature type="region of interest" description="Disordered" evidence="1">
    <location>
        <begin position="53"/>
        <end position="133"/>
    </location>
</feature>
<name>A0AAV6LLV1_9ERIC</name>
<organism evidence="2 3">
    <name type="scientific">Rhododendron griersonianum</name>
    <dbReference type="NCBI Taxonomy" id="479676"/>
    <lineage>
        <taxon>Eukaryota</taxon>
        <taxon>Viridiplantae</taxon>
        <taxon>Streptophyta</taxon>
        <taxon>Embryophyta</taxon>
        <taxon>Tracheophyta</taxon>
        <taxon>Spermatophyta</taxon>
        <taxon>Magnoliopsida</taxon>
        <taxon>eudicotyledons</taxon>
        <taxon>Gunneridae</taxon>
        <taxon>Pentapetalae</taxon>
        <taxon>asterids</taxon>
        <taxon>Ericales</taxon>
        <taxon>Ericaceae</taxon>
        <taxon>Ericoideae</taxon>
        <taxon>Rhodoreae</taxon>
        <taxon>Rhododendron</taxon>
    </lineage>
</organism>
<proteinExistence type="predicted"/>
<comment type="caution">
    <text evidence="2">The sequence shown here is derived from an EMBL/GenBank/DDBJ whole genome shotgun (WGS) entry which is preliminary data.</text>
</comment>